<feature type="domain" description="Response regulatory" evidence="2">
    <location>
        <begin position="6"/>
        <end position="179"/>
    </location>
</feature>
<evidence type="ECO:0000256" key="1">
    <source>
        <dbReference type="PROSITE-ProRule" id="PRU00169"/>
    </source>
</evidence>
<name>A0A3E4UGM6_BACSE</name>
<accession>A0A3E4UGM6</accession>
<dbReference type="InterPro" id="IPR001789">
    <property type="entry name" value="Sig_transdc_resp-reg_receiver"/>
</dbReference>
<dbReference type="InterPro" id="IPR011006">
    <property type="entry name" value="CheY-like_superfamily"/>
</dbReference>
<protein>
    <submittedName>
        <fullName evidence="3">Response regulator</fullName>
    </submittedName>
</protein>
<proteinExistence type="predicted"/>
<organism evidence="3 4">
    <name type="scientific">Bacteroides stercoris</name>
    <dbReference type="NCBI Taxonomy" id="46506"/>
    <lineage>
        <taxon>Bacteria</taxon>
        <taxon>Pseudomonadati</taxon>
        <taxon>Bacteroidota</taxon>
        <taxon>Bacteroidia</taxon>
        <taxon>Bacteroidales</taxon>
        <taxon>Bacteroidaceae</taxon>
        <taxon>Bacteroides</taxon>
    </lineage>
</organism>
<comment type="caution">
    <text evidence="3">The sequence shown here is derived from an EMBL/GenBank/DDBJ whole genome shotgun (WGS) entry which is preliminary data.</text>
</comment>
<dbReference type="CDD" id="cd00156">
    <property type="entry name" value="REC"/>
    <property type="match status" value="1"/>
</dbReference>
<dbReference type="Pfam" id="PF00072">
    <property type="entry name" value="Response_reg"/>
    <property type="match status" value="1"/>
</dbReference>
<keyword evidence="1" id="KW-0597">Phosphoprotein</keyword>
<dbReference type="EMBL" id="QSSV01000046">
    <property type="protein sequence ID" value="RGM08312.1"/>
    <property type="molecule type" value="Genomic_DNA"/>
</dbReference>
<dbReference type="RefSeq" id="WP_117742664.1">
    <property type="nucleotide sequence ID" value="NZ_QSSV01000046.1"/>
</dbReference>
<evidence type="ECO:0000313" key="3">
    <source>
        <dbReference type="EMBL" id="RGM08312.1"/>
    </source>
</evidence>
<dbReference type="SUPFAM" id="SSF52172">
    <property type="entry name" value="CheY-like"/>
    <property type="match status" value="1"/>
</dbReference>
<evidence type="ECO:0000313" key="4">
    <source>
        <dbReference type="Proteomes" id="UP000261223"/>
    </source>
</evidence>
<sequence length="179" mass="21116">MSLKYKILWVDDDVEAFEDLEYPTRIQNYLSNLFFEPIIQTYDTIKEAKKDIAKEKYDLILSDYNIDNEKGDDFIRFIREQHVSTEILFYSAQSEFITAAHELLQDRISFACINSPTGEGYKILYDKILDLINYTIKKVQELPNIRGLVMTETSYLDKLMSDLILKYISVPLKWDELNN</sequence>
<feature type="modified residue" description="4-aspartylphosphate" evidence="1">
    <location>
        <position position="63"/>
    </location>
</feature>
<dbReference type="AlphaFoldDB" id="A0A3E4UGM6"/>
<dbReference type="Gene3D" id="3.40.50.2300">
    <property type="match status" value="1"/>
</dbReference>
<evidence type="ECO:0000259" key="2">
    <source>
        <dbReference type="PROSITE" id="PS50110"/>
    </source>
</evidence>
<dbReference type="PROSITE" id="PS50110">
    <property type="entry name" value="RESPONSE_REGULATORY"/>
    <property type="match status" value="1"/>
</dbReference>
<gene>
    <name evidence="3" type="ORF">DXC34_18315</name>
</gene>
<reference evidence="3 4" key="1">
    <citation type="submission" date="2018-08" db="EMBL/GenBank/DDBJ databases">
        <title>A genome reference for cultivated species of the human gut microbiota.</title>
        <authorList>
            <person name="Zou Y."/>
            <person name="Xue W."/>
            <person name="Luo G."/>
        </authorList>
    </citation>
    <scope>NUCLEOTIDE SEQUENCE [LARGE SCALE GENOMIC DNA]</scope>
    <source>
        <strain evidence="3 4">TF03-6</strain>
    </source>
</reference>
<dbReference type="Proteomes" id="UP000261223">
    <property type="component" value="Unassembled WGS sequence"/>
</dbReference>
<dbReference type="GO" id="GO:0000160">
    <property type="term" value="P:phosphorelay signal transduction system"/>
    <property type="evidence" value="ECO:0007669"/>
    <property type="project" value="InterPro"/>
</dbReference>